<feature type="domain" description="NADH:ubiquinone oxidoreductase 30kDa subunit" evidence="7">
    <location>
        <begin position="136"/>
        <end position="254"/>
    </location>
</feature>
<evidence type="ECO:0000259" key="7">
    <source>
        <dbReference type="Pfam" id="PF00329"/>
    </source>
</evidence>
<comment type="subunit">
    <text evidence="3">NDH-1 is composed of 14 different subunits. Subunits NuoB, C, D, E, F, and G constitute the peripheral sector of the complex.</text>
</comment>
<dbReference type="RefSeq" id="WP_211428572.1">
    <property type="nucleotide sequence ID" value="NZ_CP072648.1"/>
</dbReference>
<gene>
    <name evidence="3" type="primary">nuoC</name>
    <name evidence="8" type="ORF">J8C06_10105</name>
</gene>
<feature type="compositionally biased region" description="Low complexity" evidence="6">
    <location>
        <begin position="18"/>
        <end position="28"/>
    </location>
</feature>
<dbReference type="Gene3D" id="3.30.460.80">
    <property type="entry name" value="NADH:ubiquinone oxidoreductase, 30kDa subunit"/>
    <property type="match status" value="1"/>
</dbReference>
<evidence type="ECO:0000256" key="6">
    <source>
        <dbReference type="SAM" id="MobiDB-lite"/>
    </source>
</evidence>
<sequence length="280" mass="30619">MSDETKPVPEAASPTEKAPANGPAATAAPDPPVDPEREAKIAAAKAKAAAAKAAREAASAGTAAGDGARDGDAPKAAPAKVAAKAPAKAAAKAPAKKEAAPAYADIKDDNFIAGLRAAFQEDIKEAVTSNGQQILRVVPERARDLLWYLRYDAAIRFDLLTDVTAVHYPDRKAFEVVYQLYSIPENRRLRVKAELPEEQSIYTVCDIWATANWLEREVYDMFGIRFEGHPDLRRILLPEGWVGFPLRKEYPVEYRHNEWVAENLNILEIPEGADLTGKFE</sequence>
<keyword evidence="3 4" id="KW-1278">Translocase</keyword>
<dbReference type="PROSITE" id="PS00542">
    <property type="entry name" value="COMPLEX1_30K"/>
    <property type="match status" value="1"/>
</dbReference>
<name>A0ABX8B6T8_9BACT</name>
<dbReference type="SUPFAM" id="SSF143243">
    <property type="entry name" value="Nqo5-like"/>
    <property type="match status" value="1"/>
</dbReference>
<comment type="function">
    <text evidence="3">NDH-1 shuttles electrons from NADH, via FMN and iron-sulfur (Fe-S) centers, to quinones in the respiratory chain. The immediate electron acceptor for the enzyme in this species is believed to be ubiquinone. Couples the redox reaction to proton translocation (for every two electrons transferred, four hydrogen ions are translocated across the cytoplasmic membrane), and thus conserves the redox energy in a proton gradient.</text>
</comment>
<evidence type="ECO:0000256" key="4">
    <source>
        <dbReference type="RuleBase" id="RU003456"/>
    </source>
</evidence>
<keyword evidence="3 5" id="KW-0874">Quinone</keyword>
<dbReference type="NCBIfam" id="TIGR01961">
    <property type="entry name" value="NuoC_fam"/>
    <property type="match status" value="1"/>
</dbReference>
<comment type="similarity">
    <text evidence="1 3 4">Belongs to the complex I 30 kDa subunit family.</text>
</comment>
<feature type="region of interest" description="Disordered" evidence="6">
    <location>
        <begin position="1"/>
        <end position="79"/>
    </location>
</feature>
<dbReference type="EC" id="7.1.1.-" evidence="3"/>
<evidence type="ECO:0000256" key="3">
    <source>
        <dbReference type="HAMAP-Rule" id="MF_01357"/>
    </source>
</evidence>
<dbReference type="InterPro" id="IPR037232">
    <property type="entry name" value="NADH_quin_OxRdtase_su_C/D-like"/>
</dbReference>
<dbReference type="InterPro" id="IPR010218">
    <property type="entry name" value="NADH_DH_suC"/>
</dbReference>
<reference evidence="8 9" key="1">
    <citation type="submission" date="2021-03" db="EMBL/GenBank/DDBJ databases">
        <title>Genomic and phenotypic characterization of Chloracidobacterium isolates provides evidence for multiple species.</title>
        <authorList>
            <person name="Saini M.K."/>
            <person name="Costas A.M.G."/>
            <person name="Tank M."/>
            <person name="Bryant D.A."/>
        </authorList>
    </citation>
    <scope>NUCLEOTIDE SEQUENCE [LARGE SCALE GENOMIC DNA]</scope>
    <source>
        <strain evidence="8 9">BV2-C</strain>
    </source>
</reference>
<comment type="subcellular location">
    <subcellularLocation>
        <location evidence="3">Cell membrane</location>
        <topology evidence="3">Peripheral membrane protein</topology>
        <orientation evidence="3">Cytoplasmic side</orientation>
    </subcellularLocation>
</comment>
<keyword evidence="9" id="KW-1185">Reference proteome</keyword>
<keyword evidence="3 4" id="KW-0520">NAD</keyword>
<evidence type="ECO:0000313" key="9">
    <source>
        <dbReference type="Proteomes" id="UP000676506"/>
    </source>
</evidence>
<accession>A0ABX8B6T8</accession>
<dbReference type="HAMAP" id="MF_01357">
    <property type="entry name" value="NDH1_NuoC"/>
    <property type="match status" value="1"/>
</dbReference>
<dbReference type="InterPro" id="IPR020396">
    <property type="entry name" value="NADH_UbQ_OxRdtase_CS"/>
</dbReference>
<dbReference type="PANTHER" id="PTHR10884:SF14">
    <property type="entry name" value="NADH DEHYDROGENASE [UBIQUINONE] IRON-SULFUR PROTEIN 3, MITOCHONDRIAL"/>
    <property type="match status" value="1"/>
</dbReference>
<keyword evidence="2 3" id="KW-0813">Transport</keyword>
<protein>
    <recommendedName>
        <fullName evidence="3">NADH-quinone oxidoreductase subunit C</fullName>
        <ecNumber evidence="3">7.1.1.-</ecNumber>
    </recommendedName>
    <alternativeName>
        <fullName evidence="3">NADH dehydrogenase I subunit C</fullName>
    </alternativeName>
    <alternativeName>
        <fullName evidence="3">NDH-1 subunit C</fullName>
    </alternativeName>
</protein>
<dbReference type="Proteomes" id="UP000676506">
    <property type="component" value="Chromosome 1"/>
</dbReference>
<evidence type="ECO:0000256" key="1">
    <source>
        <dbReference type="ARBA" id="ARBA00007569"/>
    </source>
</evidence>
<dbReference type="InterPro" id="IPR001268">
    <property type="entry name" value="NADH_UbQ_OxRdtase_30kDa_su"/>
</dbReference>
<dbReference type="EMBL" id="CP072648">
    <property type="protein sequence ID" value="QUW02681.1"/>
    <property type="molecule type" value="Genomic_DNA"/>
</dbReference>
<evidence type="ECO:0000256" key="5">
    <source>
        <dbReference type="RuleBase" id="RU003582"/>
    </source>
</evidence>
<dbReference type="PANTHER" id="PTHR10884">
    <property type="entry name" value="NADH DEHYDROGENASE UBIQUINONE IRON-SULFUR PROTEIN 3"/>
    <property type="match status" value="1"/>
</dbReference>
<keyword evidence="3" id="KW-1003">Cell membrane</keyword>
<dbReference type="Pfam" id="PF00329">
    <property type="entry name" value="Complex1_30kDa"/>
    <property type="match status" value="1"/>
</dbReference>
<keyword evidence="3" id="KW-0830">Ubiquinone</keyword>
<evidence type="ECO:0000256" key="2">
    <source>
        <dbReference type="ARBA" id="ARBA00022448"/>
    </source>
</evidence>
<feature type="compositionally biased region" description="Low complexity" evidence="6">
    <location>
        <begin position="41"/>
        <end position="66"/>
    </location>
</feature>
<keyword evidence="3" id="KW-0472">Membrane</keyword>
<organism evidence="8 9">
    <name type="scientific">Chloracidobacterium validum</name>
    <dbReference type="NCBI Taxonomy" id="2821543"/>
    <lineage>
        <taxon>Bacteria</taxon>
        <taxon>Pseudomonadati</taxon>
        <taxon>Acidobacteriota</taxon>
        <taxon>Terriglobia</taxon>
        <taxon>Terriglobales</taxon>
        <taxon>Acidobacteriaceae</taxon>
        <taxon>Chloracidobacterium</taxon>
    </lineage>
</organism>
<comment type="catalytic activity">
    <reaction evidence="3 5">
        <text>a quinone + NADH + 5 H(+)(in) = a quinol + NAD(+) + 4 H(+)(out)</text>
        <dbReference type="Rhea" id="RHEA:57888"/>
        <dbReference type="ChEBI" id="CHEBI:15378"/>
        <dbReference type="ChEBI" id="CHEBI:24646"/>
        <dbReference type="ChEBI" id="CHEBI:57540"/>
        <dbReference type="ChEBI" id="CHEBI:57945"/>
        <dbReference type="ChEBI" id="CHEBI:132124"/>
    </reaction>
</comment>
<proteinExistence type="inferred from homology"/>
<evidence type="ECO:0000313" key="8">
    <source>
        <dbReference type="EMBL" id="QUW02681.1"/>
    </source>
</evidence>